<evidence type="ECO:0000313" key="3">
    <source>
        <dbReference type="Proteomes" id="UP000830542"/>
    </source>
</evidence>
<reference evidence="1" key="3">
    <citation type="submission" date="2023-12" db="EMBL/GenBank/DDBJ databases">
        <authorList>
            <person name="Sun Q."/>
            <person name="Inoue M."/>
        </authorList>
    </citation>
    <scope>NUCLEOTIDE SEQUENCE</scope>
    <source>
        <strain evidence="1">JCM 12289</strain>
    </source>
</reference>
<dbReference type="EMBL" id="BAAADN010000031">
    <property type="protein sequence ID" value="GAA0464446.1"/>
    <property type="molecule type" value="Genomic_DNA"/>
</dbReference>
<gene>
    <name evidence="1" type="ORF">GCM10008985_21640</name>
    <name evidence="2" type="ORF">MUK72_19425</name>
</gene>
<dbReference type="RefSeq" id="WP_244706873.1">
    <property type="nucleotide sequence ID" value="NZ_BAAADN010000031.1"/>
</dbReference>
<sequence length="55" mass="6289">MSETPNAYLECTREDCEKPVAHADPREKYRGMHIGGDEYCSLTCCMDAMDEEAER</sequence>
<dbReference type="Proteomes" id="UP000830542">
    <property type="component" value="Plasmid unnamed4"/>
</dbReference>
<keyword evidence="2" id="KW-0614">Plasmid</keyword>
<reference evidence="2" key="2">
    <citation type="submission" date="2022-04" db="EMBL/GenBank/DDBJ databases">
        <title>Sequencing and genomic assembly of Halococcus dombrowskii.</title>
        <authorList>
            <person name="Lim S.W."/>
            <person name="MacLea K.S."/>
        </authorList>
    </citation>
    <scope>NUCLEOTIDE SEQUENCE</scope>
    <source>
        <strain evidence="2">H4</strain>
        <plasmid evidence="2">unnamed4</plasmid>
    </source>
</reference>
<protein>
    <recommendedName>
        <fullName evidence="5">Small CPxCG-related zinc finger protein</fullName>
    </recommendedName>
</protein>
<evidence type="ECO:0000313" key="1">
    <source>
        <dbReference type="EMBL" id="GAA0464446.1"/>
    </source>
</evidence>
<proteinExistence type="predicted"/>
<dbReference type="AlphaFoldDB" id="A0AAV3SHZ4"/>
<evidence type="ECO:0000313" key="2">
    <source>
        <dbReference type="EMBL" id="UOO97322.1"/>
    </source>
</evidence>
<dbReference type="EMBL" id="CP095009">
    <property type="protein sequence ID" value="UOO97322.1"/>
    <property type="molecule type" value="Genomic_DNA"/>
</dbReference>
<dbReference type="Proteomes" id="UP001500962">
    <property type="component" value="Unassembled WGS sequence"/>
</dbReference>
<evidence type="ECO:0008006" key="5">
    <source>
        <dbReference type="Google" id="ProtNLM"/>
    </source>
</evidence>
<geneLocation type="plasmid" evidence="2 3">
    <name>unnamed4</name>
</geneLocation>
<keyword evidence="3" id="KW-1185">Reference proteome</keyword>
<dbReference type="GeneID" id="71764067"/>
<name>A0AAV3SHZ4_HALDO</name>
<accession>A0AAV3SHZ4</accession>
<organism evidence="1 4">
    <name type="scientific">Halococcus dombrowskii</name>
    <dbReference type="NCBI Taxonomy" id="179637"/>
    <lineage>
        <taxon>Archaea</taxon>
        <taxon>Methanobacteriati</taxon>
        <taxon>Methanobacteriota</taxon>
        <taxon>Stenosarchaea group</taxon>
        <taxon>Halobacteria</taxon>
        <taxon>Halobacteriales</taxon>
        <taxon>Halococcaceae</taxon>
        <taxon>Halococcus</taxon>
    </lineage>
</organism>
<evidence type="ECO:0000313" key="4">
    <source>
        <dbReference type="Proteomes" id="UP001500962"/>
    </source>
</evidence>
<reference evidence="1" key="1">
    <citation type="journal article" date="2014" name="Int. J. Syst. Evol. Microbiol.">
        <title>Complete genome sequence of Corynebacterium casei LMG S-19264T (=DSM 44701T), isolated from a smear-ripened cheese.</title>
        <authorList>
            <consortium name="US DOE Joint Genome Institute (JGI-PGF)"/>
            <person name="Walter F."/>
            <person name="Albersmeier A."/>
            <person name="Kalinowski J."/>
            <person name="Ruckert C."/>
        </authorList>
    </citation>
    <scope>NUCLEOTIDE SEQUENCE</scope>
    <source>
        <strain evidence="1">JCM 12289</strain>
    </source>
</reference>
<dbReference type="KEGG" id="hdo:MUK72_19425"/>